<dbReference type="OrthoDB" id="192608at2759"/>
<evidence type="ECO:0000256" key="1">
    <source>
        <dbReference type="ARBA" id="ARBA00008304"/>
    </source>
</evidence>
<dbReference type="PANTHER" id="PTHR21663:SF0">
    <property type="entry name" value="HEAT REPEAT-CONTAINING PROTEIN 5B"/>
    <property type="match status" value="1"/>
</dbReference>
<dbReference type="GO" id="GO:0030139">
    <property type="term" value="C:endocytic vesicle"/>
    <property type="evidence" value="ECO:0007669"/>
    <property type="project" value="TreeGrafter"/>
</dbReference>
<dbReference type="EMBL" id="JANBQB010000140">
    <property type="protein sequence ID" value="KAJ1981054.1"/>
    <property type="molecule type" value="Genomic_DNA"/>
</dbReference>
<feature type="compositionally biased region" description="Polar residues" evidence="2">
    <location>
        <begin position="1859"/>
        <end position="1868"/>
    </location>
</feature>
<keyword evidence="5" id="KW-1185">Reference proteome</keyword>
<feature type="region of interest" description="Disordered" evidence="2">
    <location>
        <begin position="1741"/>
        <end position="1763"/>
    </location>
</feature>
<accession>A0A9W8B8D6</accession>
<dbReference type="GO" id="GO:0005829">
    <property type="term" value="C:cytosol"/>
    <property type="evidence" value="ECO:0007669"/>
    <property type="project" value="GOC"/>
</dbReference>
<dbReference type="GO" id="GO:0008104">
    <property type="term" value="P:intracellular protein localization"/>
    <property type="evidence" value="ECO:0007669"/>
    <property type="project" value="TreeGrafter"/>
</dbReference>
<dbReference type="InterPro" id="IPR057981">
    <property type="entry name" value="TPR_LAA1-like_C"/>
</dbReference>
<dbReference type="GO" id="GO:0005794">
    <property type="term" value="C:Golgi apparatus"/>
    <property type="evidence" value="ECO:0007669"/>
    <property type="project" value="TreeGrafter"/>
</dbReference>
<sequence>MAAHHTSLAATEAAFAFDDTHFMAIKSPAEQELYLLQWLSRVEAQLTSTTQETLKAVQPRLEIDIIRLLSYPTLKPSKPLREIAGRCFVHLYLHGDTRTLLDTLQRLRSLILAKRGSGEQRETKMAAFYVVGQLFAVLGDRILSQLTEFLMLGLKFAKSTNEPLSLRLLAIDAIGHMLHGAGRIASDQTTKELVKQLKANVAEKPTSLGLAAIRALGALVQHTMYIANLSAHDFDQFLALCFRWLDTSVLVVRSAVAYLVAYTLMAFHKAKVLEAPAATMATFSSGRVLSSPGTAMSGPKSVEPLENATPGAPSVPMSPTNSATKTRHRMSRSHPPAPLTVGDVLQQLSAMFSKPQATRDLRAGLLDAYKCLFKAWGPAFVASHYPFILRHILAELAAMSITANTSRVERLSVRIMVAELLRDGLDGPCLIGGARVHAVQELLNHWIKLPSQLVLHSSPTTASARRQSSAEGTKVGREVALLCALHELAALIGDLADDTVQVQDGMLGPLLTLLSYPKHAVQMATAECLKQFAHAVPARLSKLLSRLLSLFQKDVANISNTGISAGVLKRCQGYCIGLTGLLALVPHRPLFVSYEIPAWVNSVALQLLKSALTPLHLPKVTQGPTPPGGTRNSDLRVVNAQLRMGWTLLAALVTLGPEFVRLHLTTWLLYWKLALAPSTPHASARALSSGPPGKPSPEQPDLDILHQFQVCEAALTALYNLVVYNHSHLLLGDTAKQIIGLLQSSVQFIQAYPPTRIQTLAVLMSSIAYNPSTQSSFSSQGSGAATALPCTLGLLECHYLYRRRLMDCFAVLLPVSSCEGLFPPLFQCVQEFITQPEPSFSGLGDFVYAKQGGQGAITGTHSGRPSGDGARGAAAFTGSYVAANQSTAFGNSALRWGHEALMGVSSLLPSLLREPDHRKLGFAITENLFDTASFYDFGRCAFGAFEHDLNNLFRTAVRSAPLDRPGFSTISDTQASLPPLLTREPSLAVANSSSSASEPLVRITTAPAYTAAIDAAIELFGKLFTHTNEAAQMAILQEFLAVQSLSALERHPDRKYALQVNMVLALFYALKELAMRGSASDLPDHQSIDPDTRSHSRALGTISTRVVQLMFDLLRRPIMHQDVHLRIAACETLGLLANQAGAKFISHTVNQLTMHAIHNRDPYARAGVALALGSIYSHAGSMTASVHLKSVVVLLHSLGRDLNPVVHNWGLHALAITIDAAGMMFVPYVGITLVMLSKLFMSETHEYVLEAPQDQLAYDLPVENARRGLGQVLCALLGAYGPELTLDTETKNLCLVLMRELQFDTHDLTITEYIRCCQQILMFAPQEISVRALVPVLVDTMRSQYPQVRLIGLTCLLQLVKRNAPEVLYLVGRDHILIQLFILADLHPGLADVQRVLNSVLEQAAGDQLIPFVDRLRAVFTRQPGQSGEDGSAIGAHRSAAAPDVTESQGGGLDEEGASFVAESVTLRPSQASNGATTRQATTRTRYSSQATEPPVSSASMTPQAFGTQTRALALRALQFLLRKHWDEEQAYRRQLALMLLPGSDTHTTADSNKPVYPLTTPLKELANKVADLIRIAFIAATCSNETLQAEGLGLLQVIIAQFAMYDDPDFPGVSMLEQYQAQITAAFAPAIAASVGMARTNGDSGAINSQRNGLGSMTAGGDSNGSLGADYSPPIQVLAIRLAAEFASSGISRDPTVLRRILKPLTSPLPVDHAVVTSMGSFPGPTMALPTLADVVAMPSSCESQGPQGLSPAESSDAIPNTPLSRERTISVRAAGLDLGAVTDLLNPHAMVIVRVGLLRAWATIFIASQTKAHLTAVLAPHLPVLCHLWLDALKDTVLVQLDPDLFTMTVLGESGAALSSNPSSAHPSFLETTEPWLSEPPSPADTTGFPINAALTNVLGTTGSTMVRSQSASAVQYSTSHADLMAEGGDDPAANPPYRAIGLSLGLDPTYAAATRNILAASFGQDWVVIIDAVGHMLAQGDATLEQCLNAFDAFYSGGAGPSFPRIEYILYGLCVQYLYVTPKTLKHRDSLQCCLRTLAALLRTPCVQHRSDVGFLVATPPAENGMADTSTIPFGAVVLEDTKIFTELWSVLDRIVQLESTPLRHAIVRLVQAVIDTCQNTLVVDELVALPQGWAANLAPTEQLSAPQAWQIGTVKVLHAQDLSPTSKLWQILALLLNVHKHSRTQLASIPLTMESTESPELHLVCGTLECFSLLTQQCTLLPAPLRSEVAILELHLLVTLASQTPLLGRNSGLVLRTLGAWLAVDYGTWPGIVDRPPHSQDRQTKPLTDAVVEALDEVMARCQAAQSDPASYRYVLTCVQGLSFAALLCSSVKGIVLPDEPLMGYFQDVAQALQHAHFKIVLGALQSVRLLFLQLVPNSDPGEPAARSPGALRLIAGAAYTLVPELVNLVCDVKEDPAKYQTSVDEFAQLQGQLYSVALSGSTLPSESKTHWNPQEVQPRIQSQYRRETPLTIVRVASWCLVQLVDVVAADQVAALLSIVIPTLVYVLADDASVGMLSTKDETTRSLLDGFHTLGLQHLVNLAKVHPDAFKAVVLGMDSASQAKLQRALRQDALNHSKQQRPPGSVGSALGKQFNGLSLHGAANYPLAGGSASVDESAPAPPPKIALKSSFGNFAAKS</sequence>
<dbReference type="InterPro" id="IPR011989">
    <property type="entry name" value="ARM-like"/>
</dbReference>
<evidence type="ECO:0000313" key="5">
    <source>
        <dbReference type="Proteomes" id="UP001151582"/>
    </source>
</evidence>
<reference evidence="4" key="1">
    <citation type="submission" date="2022-07" db="EMBL/GenBank/DDBJ databases">
        <title>Phylogenomic reconstructions and comparative analyses of Kickxellomycotina fungi.</title>
        <authorList>
            <person name="Reynolds N.K."/>
            <person name="Stajich J.E."/>
            <person name="Barry K."/>
            <person name="Grigoriev I.V."/>
            <person name="Crous P."/>
            <person name="Smith M.E."/>
        </authorList>
    </citation>
    <scope>NUCLEOTIDE SEQUENCE</scope>
    <source>
        <strain evidence="4">RSA 567</strain>
    </source>
</reference>
<feature type="region of interest" description="Disordered" evidence="2">
    <location>
        <begin position="1859"/>
        <end position="1885"/>
    </location>
</feature>
<evidence type="ECO:0000256" key="2">
    <source>
        <dbReference type="SAM" id="MobiDB-lite"/>
    </source>
</evidence>
<dbReference type="InterPro" id="IPR046837">
    <property type="entry name" value="Laa1/Sip1/HEATR5-like_HEAT"/>
</dbReference>
<feature type="region of interest" description="Disordered" evidence="2">
    <location>
        <begin position="290"/>
        <end position="336"/>
    </location>
</feature>
<dbReference type="InterPro" id="IPR016024">
    <property type="entry name" value="ARM-type_fold"/>
</dbReference>
<dbReference type="GO" id="GO:0042147">
    <property type="term" value="P:retrograde transport, endosome to Golgi"/>
    <property type="evidence" value="ECO:0007669"/>
    <property type="project" value="TreeGrafter"/>
</dbReference>
<dbReference type="Proteomes" id="UP001151582">
    <property type="component" value="Unassembled WGS sequence"/>
</dbReference>
<feature type="region of interest" description="Disordered" evidence="2">
    <location>
        <begin position="1424"/>
        <end position="1454"/>
    </location>
</feature>
<dbReference type="Pfam" id="PF25808">
    <property type="entry name" value="TPR_LAA1_C"/>
    <property type="match status" value="1"/>
</dbReference>
<comment type="caution">
    <text evidence="4">The sequence shown here is derived from an EMBL/GenBank/DDBJ whole genome shotgun (WGS) entry which is preliminary data.</text>
</comment>
<dbReference type="Gene3D" id="1.25.10.10">
    <property type="entry name" value="Leucine-rich Repeat Variant"/>
    <property type="match status" value="2"/>
</dbReference>
<dbReference type="SUPFAM" id="SSF48371">
    <property type="entry name" value="ARM repeat"/>
    <property type="match status" value="2"/>
</dbReference>
<name>A0A9W8B8D6_9FUNG</name>
<gene>
    <name evidence="4" type="ORF">H4R34_002227</name>
</gene>
<feature type="region of interest" description="Disordered" evidence="2">
    <location>
        <begin position="1469"/>
        <end position="1503"/>
    </location>
</feature>
<dbReference type="PANTHER" id="PTHR21663">
    <property type="entry name" value="HYPOTHETICAL HEAT DOMAIN-CONTAINING"/>
    <property type="match status" value="1"/>
</dbReference>
<evidence type="ECO:0000259" key="3">
    <source>
        <dbReference type="Pfam" id="PF25808"/>
    </source>
</evidence>
<dbReference type="GO" id="GO:0016020">
    <property type="term" value="C:membrane"/>
    <property type="evidence" value="ECO:0007669"/>
    <property type="project" value="TreeGrafter"/>
</dbReference>
<evidence type="ECO:0000313" key="4">
    <source>
        <dbReference type="EMBL" id="KAJ1981054.1"/>
    </source>
</evidence>
<comment type="similarity">
    <text evidence="1">Belongs to the HEATR5 family.</text>
</comment>
<protein>
    <recommendedName>
        <fullName evidence="3">LAA1-like C-terminal TPR repeats domain-containing protein</fullName>
    </recommendedName>
</protein>
<dbReference type="Pfam" id="PF20210">
    <property type="entry name" value="Laa1_Sip1_HTR5"/>
    <property type="match status" value="1"/>
</dbReference>
<proteinExistence type="inferred from homology"/>
<feature type="region of interest" description="Disordered" evidence="2">
    <location>
        <begin position="2613"/>
        <end position="2642"/>
    </location>
</feature>
<organism evidence="4 5">
    <name type="scientific">Dimargaris verticillata</name>
    <dbReference type="NCBI Taxonomy" id="2761393"/>
    <lineage>
        <taxon>Eukaryota</taxon>
        <taxon>Fungi</taxon>
        <taxon>Fungi incertae sedis</taxon>
        <taxon>Zoopagomycota</taxon>
        <taxon>Kickxellomycotina</taxon>
        <taxon>Dimargaritomycetes</taxon>
        <taxon>Dimargaritales</taxon>
        <taxon>Dimargaritaceae</taxon>
        <taxon>Dimargaris</taxon>
    </lineage>
</organism>
<dbReference type="GO" id="GO:0006897">
    <property type="term" value="P:endocytosis"/>
    <property type="evidence" value="ECO:0007669"/>
    <property type="project" value="TreeGrafter"/>
</dbReference>
<feature type="domain" description="LAA1-like C-terminal TPR repeats" evidence="3">
    <location>
        <begin position="2477"/>
        <end position="2582"/>
    </location>
</feature>
<feature type="compositionally biased region" description="Low complexity" evidence="2">
    <location>
        <begin position="1476"/>
        <end position="1486"/>
    </location>
</feature>
<dbReference type="InterPro" id="IPR040108">
    <property type="entry name" value="Laa1/Sip1/HEATR5"/>
</dbReference>
<feature type="compositionally biased region" description="Polar residues" evidence="2">
    <location>
        <begin position="1487"/>
        <end position="1503"/>
    </location>
</feature>